<feature type="transmembrane region" description="Helical" evidence="11">
    <location>
        <begin position="16"/>
        <end position="36"/>
    </location>
</feature>
<evidence type="ECO:0000256" key="3">
    <source>
        <dbReference type="ARBA" id="ARBA00022448"/>
    </source>
</evidence>
<protein>
    <recommendedName>
        <fullName evidence="11">Phosphate transporter</fullName>
    </recommendedName>
</protein>
<keyword evidence="5 11" id="KW-0592">Phosphate transport</keyword>
<feature type="transmembrane region" description="Helical" evidence="11">
    <location>
        <begin position="439"/>
        <end position="464"/>
    </location>
</feature>
<keyword evidence="8 11" id="KW-1133">Transmembrane helix</keyword>
<name>A0ABT6FJS6_9BACT</name>
<evidence type="ECO:0000256" key="9">
    <source>
        <dbReference type="ARBA" id="ARBA00023136"/>
    </source>
</evidence>
<dbReference type="RefSeq" id="WP_277864102.1">
    <property type="nucleotide sequence ID" value="NZ_JARRAG010000002.1"/>
</dbReference>
<evidence type="ECO:0000256" key="10">
    <source>
        <dbReference type="ARBA" id="ARBA00047348"/>
    </source>
</evidence>
<evidence type="ECO:0000313" key="13">
    <source>
        <dbReference type="Proteomes" id="UP001216907"/>
    </source>
</evidence>
<accession>A0ABT6FJS6</accession>
<evidence type="ECO:0000256" key="2">
    <source>
        <dbReference type="ARBA" id="ARBA00005342"/>
    </source>
</evidence>
<feature type="transmembrane region" description="Helical" evidence="11">
    <location>
        <begin position="158"/>
        <end position="180"/>
    </location>
</feature>
<dbReference type="Pfam" id="PF01384">
    <property type="entry name" value="PHO4"/>
    <property type="match status" value="1"/>
</dbReference>
<feature type="transmembrane region" description="Helical" evidence="11">
    <location>
        <begin position="347"/>
        <end position="367"/>
    </location>
</feature>
<keyword evidence="3 11" id="KW-0813">Transport</keyword>
<proteinExistence type="inferred from homology"/>
<keyword evidence="4" id="KW-1003">Cell membrane</keyword>
<keyword evidence="7" id="KW-0769">Symport</keyword>
<evidence type="ECO:0000256" key="8">
    <source>
        <dbReference type="ARBA" id="ARBA00022989"/>
    </source>
</evidence>
<feature type="transmembrane region" description="Helical" evidence="11">
    <location>
        <begin position="56"/>
        <end position="83"/>
    </location>
</feature>
<evidence type="ECO:0000256" key="4">
    <source>
        <dbReference type="ARBA" id="ARBA00022475"/>
    </source>
</evidence>
<dbReference type="EMBL" id="JARRAG010000002">
    <property type="protein sequence ID" value="MDG3007830.1"/>
    <property type="molecule type" value="Genomic_DNA"/>
</dbReference>
<comment type="catalytic activity">
    <reaction evidence="10">
        <text>phosphate(in) + H(+)(in) = phosphate(out) + H(+)(out)</text>
        <dbReference type="Rhea" id="RHEA:29939"/>
        <dbReference type="ChEBI" id="CHEBI:15378"/>
        <dbReference type="ChEBI" id="CHEBI:43474"/>
    </reaction>
</comment>
<dbReference type="InterPro" id="IPR001204">
    <property type="entry name" value="Phos_transporter"/>
</dbReference>
<dbReference type="Proteomes" id="UP001216907">
    <property type="component" value="Unassembled WGS sequence"/>
</dbReference>
<keyword evidence="6 11" id="KW-0812">Transmembrane</keyword>
<evidence type="ECO:0000256" key="6">
    <source>
        <dbReference type="ARBA" id="ARBA00022692"/>
    </source>
</evidence>
<feature type="transmembrane region" description="Helical" evidence="11">
    <location>
        <begin position="125"/>
        <end position="146"/>
    </location>
</feature>
<organism evidence="12 13">
    <name type="scientific">Paludisphaera mucosa</name>
    <dbReference type="NCBI Taxonomy" id="3030827"/>
    <lineage>
        <taxon>Bacteria</taxon>
        <taxon>Pseudomonadati</taxon>
        <taxon>Planctomycetota</taxon>
        <taxon>Planctomycetia</taxon>
        <taxon>Isosphaerales</taxon>
        <taxon>Isosphaeraceae</taxon>
        <taxon>Paludisphaera</taxon>
    </lineage>
</organism>
<dbReference type="PANTHER" id="PTHR11101:SF65">
    <property type="entry name" value="LOW-AFFINITY INORGANIC PHOSPHATE TRANSPORTER PITA-RELATED"/>
    <property type="match status" value="1"/>
</dbReference>
<dbReference type="PANTHER" id="PTHR11101">
    <property type="entry name" value="PHOSPHATE TRANSPORTER"/>
    <property type="match status" value="1"/>
</dbReference>
<feature type="transmembrane region" description="Helical" evidence="11">
    <location>
        <begin position="95"/>
        <end position="119"/>
    </location>
</feature>
<evidence type="ECO:0000256" key="1">
    <source>
        <dbReference type="ARBA" id="ARBA00004651"/>
    </source>
</evidence>
<reference evidence="12 13" key="1">
    <citation type="submission" date="2023-03" db="EMBL/GenBank/DDBJ databases">
        <title>Paludisphaera mucosa sp. nov. a novel planctomycete from northern fen.</title>
        <authorList>
            <person name="Ivanova A."/>
        </authorList>
    </citation>
    <scope>NUCLEOTIDE SEQUENCE [LARGE SCALE GENOMIC DNA]</scope>
    <source>
        <strain evidence="12 13">Pla2</strain>
    </source>
</reference>
<comment type="caution">
    <text evidence="12">The sequence shown here is derived from an EMBL/GenBank/DDBJ whole genome shotgun (WGS) entry which is preliminary data.</text>
</comment>
<evidence type="ECO:0000313" key="12">
    <source>
        <dbReference type="EMBL" id="MDG3007830.1"/>
    </source>
</evidence>
<sequence>MTDFLDAFGRLDAQSAVVLAFALAIAFGFEVVNGFHDTANAVTTVIYTRTLKATPAVLFSGVCNFLGVLLGGTTIAFSIVHLLPVDLLIDAASRSAVVMVLALLVAGISWNLLTWWFGIPVSSSHTLIGAILGVGLANGVMSGRGLGAGVNWEKAGEVGLALLISPAIGFLAAAALLLAAKRAVPDPELYVPPPEDPSVRPPRWIRATLLATCGGVSLAHGSNDGQKGMGLIMLVLIGLLPTGFALNLDGASGAVHARDAATELRAALLADPSPIHRAEIARIDEVLDRLGSKTSLREVPHDDRIALRNLIYQVDRGLERDRDVVPEGRFAAIAAPRRQLRGAIEYVPGWVIVGVALCLGVGTTVGYKRIVHTIAEKIGKTHLTYAQGASAEVVAMATIGAADLVGLPVSTTQVLSSGVAGTMWANRSGVQLATARNIALAWLLTFPCSMLASAGIFVCGRLALR</sequence>
<keyword evidence="9 11" id="KW-0472">Membrane</keyword>
<keyword evidence="13" id="KW-1185">Reference proteome</keyword>
<evidence type="ECO:0000256" key="7">
    <source>
        <dbReference type="ARBA" id="ARBA00022847"/>
    </source>
</evidence>
<gene>
    <name evidence="12" type="ORF">PZE19_29045</name>
</gene>
<evidence type="ECO:0000256" key="11">
    <source>
        <dbReference type="RuleBase" id="RU363058"/>
    </source>
</evidence>
<comment type="similarity">
    <text evidence="2">Belongs to the inorganic phosphate transporter (PiT) (TC 2.A.20) family. Pit subfamily.</text>
</comment>
<comment type="subcellular location">
    <subcellularLocation>
        <location evidence="1">Cell membrane</location>
        <topology evidence="1">Multi-pass membrane protein</topology>
    </subcellularLocation>
    <subcellularLocation>
        <location evidence="11">Membrane</location>
        <topology evidence="11">Multi-pass membrane protein</topology>
    </subcellularLocation>
</comment>
<evidence type="ECO:0000256" key="5">
    <source>
        <dbReference type="ARBA" id="ARBA00022592"/>
    </source>
</evidence>